<keyword evidence="2" id="KW-0540">Nuclease</keyword>
<proteinExistence type="predicted"/>
<organism evidence="2 3">
    <name type="scientific">Sebaldella termitidis (strain ATCC 33386 / NCTC 11300)</name>
    <dbReference type="NCBI Taxonomy" id="526218"/>
    <lineage>
        <taxon>Bacteria</taxon>
        <taxon>Fusobacteriati</taxon>
        <taxon>Fusobacteriota</taxon>
        <taxon>Fusobacteriia</taxon>
        <taxon>Fusobacteriales</taxon>
        <taxon>Leptotrichiaceae</taxon>
        <taxon>Sebaldella</taxon>
    </lineage>
</organism>
<keyword evidence="3" id="KW-1185">Reference proteome</keyword>
<keyword evidence="2" id="KW-0378">Hydrolase</keyword>
<dbReference type="InterPro" id="IPR051916">
    <property type="entry name" value="GPI-anchor_lipid_remodeler"/>
</dbReference>
<dbReference type="eggNOG" id="COG3568">
    <property type="taxonomic scope" value="Bacteria"/>
</dbReference>
<dbReference type="InterPro" id="IPR005135">
    <property type="entry name" value="Endo/exonuclease/phosphatase"/>
</dbReference>
<gene>
    <name evidence="2" type="ordered locus">Sterm_1193</name>
</gene>
<feature type="domain" description="Endonuclease/exonuclease/phosphatase" evidence="1">
    <location>
        <begin position="6"/>
        <end position="234"/>
    </location>
</feature>
<dbReference type="RefSeq" id="WP_012860657.1">
    <property type="nucleotide sequence ID" value="NC_013517.1"/>
</dbReference>
<dbReference type="SUPFAM" id="SSF56219">
    <property type="entry name" value="DNase I-like"/>
    <property type="match status" value="1"/>
</dbReference>
<keyword evidence="2" id="KW-0255">Endonuclease</keyword>
<dbReference type="InterPro" id="IPR036691">
    <property type="entry name" value="Endo/exonu/phosph_ase_sf"/>
</dbReference>
<dbReference type="HOGENOM" id="CLU_060500_4_2_0"/>
<reference evidence="3" key="1">
    <citation type="submission" date="2009-09" db="EMBL/GenBank/DDBJ databases">
        <title>The complete chromosome of Sebaldella termitidis ATCC 33386.</title>
        <authorList>
            <consortium name="US DOE Joint Genome Institute (JGI-PGF)"/>
            <person name="Lucas S."/>
            <person name="Copeland A."/>
            <person name="Lapidus A."/>
            <person name="Glavina del Rio T."/>
            <person name="Dalin E."/>
            <person name="Tice H."/>
            <person name="Bruce D."/>
            <person name="Goodwin L."/>
            <person name="Pitluck S."/>
            <person name="Kyrpides N."/>
            <person name="Mavromatis K."/>
            <person name="Ivanova N."/>
            <person name="Mikhailova N."/>
            <person name="Sims D."/>
            <person name="Meincke L."/>
            <person name="Brettin T."/>
            <person name="Detter J.C."/>
            <person name="Han C."/>
            <person name="Larimer F."/>
            <person name="Land M."/>
            <person name="Hauser L."/>
            <person name="Markowitz V."/>
            <person name="Cheng J.F."/>
            <person name="Hugenholtz P."/>
            <person name="Woyke T."/>
            <person name="Wu D."/>
            <person name="Eisen J.A."/>
        </authorList>
    </citation>
    <scope>NUCLEOTIDE SEQUENCE [LARGE SCALE GENOMIC DNA]</scope>
    <source>
        <strain evidence="3">ATCC 33386 / NCTC 11300</strain>
    </source>
</reference>
<dbReference type="GO" id="GO:0004519">
    <property type="term" value="F:endonuclease activity"/>
    <property type="evidence" value="ECO:0007669"/>
    <property type="project" value="UniProtKB-KW"/>
</dbReference>
<dbReference type="AlphaFoldDB" id="D1AH27"/>
<accession>D1AH27</accession>
<dbReference type="Proteomes" id="UP000000845">
    <property type="component" value="Chromosome"/>
</dbReference>
<dbReference type="PANTHER" id="PTHR14859">
    <property type="entry name" value="CALCOFLUOR WHITE HYPERSENSITIVE PROTEIN PRECURSOR"/>
    <property type="match status" value="1"/>
</dbReference>
<name>D1AH27_SEBTE</name>
<evidence type="ECO:0000313" key="2">
    <source>
        <dbReference type="EMBL" id="ACZ08061.1"/>
    </source>
</evidence>
<dbReference type="STRING" id="526218.Sterm_1193"/>
<dbReference type="GO" id="GO:0016020">
    <property type="term" value="C:membrane"/>
    <property type="evidence" value="ECO:0007669"/>
    <property type="project" value="GOC"/>
</dbReference>
<sequence length="244" mass="28360">MKFILYNIRYGTGKYLHQPLKHIRGYLGKSVEQTDKIGDFLKKYKPDVVGLVEVDLGSYRTRRKNQATFLGKQLGHYGIYEHKYSQNSSLMKVPVLRRQGNAFLSGLQVEGQKFHYFNNGMKKLVIELETKDFSIFLIHLALGAKTRLKQIVELYEVIDSCTKPFIIAGDFNLFWGEEEIELFLRALNLKNANIKNIPTYPSWKPKKVLDFIIYSEGIKINDFKVLTDVRLSDHLPLYVDFETI</sequence>
<dbReference type="PANTHER" id="PTHR14859:SF1">
    <property type="entry name" value="PGAP2-INTERACTING PROTEIN"/>
    <property type="match status" value="1"/>
</dbReference>
<dbReference type="GO" id="GO:0006506">
    <property type="term" value="P:GPI anchor biosynthetic process"/>
    <property type="evidence" value="ECO:0007669"/>
    <property type="project" value="TreeGrafter"/>
</dbReference>
<reference evidence="2 3" key="2">
    <citation type="journal article" date="2010" name="Stand. Genomic Sci.">
        <title>Complete genome sequence of Sebaldella termitidis type strain (NCTC 11300).</title>
        <authorList>
            <person name="Harmon-Smith M."/>
            <person name="Celia L."/>
            <person name="Chertkov O."/>
            <person name="Lapidus A."/>
            <person name="Copeland A."/>
            <person name="Glavina Del Rio T."/>
            <person name="Nolan M."/>
            <person name="Lucas S."/>
            <person name="Tice H."/>
            <person name="Cheng J.F."/>
            <person name="Han C."/>
            <person name="Detter J.C."/>
            <person name="Bruce D."/>
            <person name="Goodwin L."/>
            <person name="Pitluck S."/>
            <person name="Pati A."/>
            <person name="Liolios K."/>
            <person name="Ivanova N."/>
            <person name="Mavromatis K."/>
            <person name="Mikhailova N."/>
            <person name="Chen A."/>
            <person name="Palaniappan K."/>
            <person name="Land M."/>
            <person name="Hauser L."/>
            <person name="Chang Y.J."/>
            <person name="Jeffries C.D."/>
            <person name="Brettin T."/>
            <person name="Goker M."/>
            <person name="Beck B."/>
            <person name="Bristow J."/>
            <person name="Eisen J.A."/>
            <person name="Markowitz V."/>
            <person name="Hugenholtz P."/>
            <person name="Kyrpides N.C."/>
            <person name="Klenk H.P."/>
            <person name="Chen F."/>
        </authorList>
    </citation>
    <scope>NUCLEOTIDE SEQUENCE [LARGE SCALE GENOMIC DNA]</scope>
    <source>
        <strain evidence="3">ATCC 33386 / NCTC 11300</strain>
    </source>
</reference>
<dbReference type="EMBL" id="CP001739">
    <property type="protein sequence ID" value="ACZ08061.1"/>
    <property type="molecule type" value="Genomic_DNA"/>
</dbReference>
<evidence type="ECO:0000313" key="3">
    <source>
        <dbReference type="Proteomes" id="UP000000845"/>
    </source>
</evidence>
<dbReference type="Pfam" id="PF03372">
    <property type="entry name" value="Exo_endo_phos"/>
    <property type="match status" value="1"/>
</dbReference>
<dbReference type="Gene3D" id="3.60.10.10">
    <property type="entry name" value="Endonuclease/exonuclease/phosphatase"/>
    <property type="match status" value="1"/>
</dbReference>
<protein>
    <submittedName>
        <fullName evidence="2">Endonuclease/exonuclease/phosphatase</fullName>
    </submittedName>
</protein>
<dbReference type="KEGG" id="str:Sterm_1193"/>
<evidence type="ECO:0000259" key="1">
    <source>
        <dbReference type="Pfam" id="PF03372"/>
    </source>
</evidence>